<dbReference type="Proteomes" id="UP000290189">
    <property type="component" value="Unassembled WGS sequence"/>
</dbReference>
<dbReference type="PANTHER" id="PTHR24410">
    <property type="entry name" value="HL07962P-RELATED"/>
    <property type="match status" value="1"/>
</dbReference>
<dbReference type="SUPFAM" id="SSF54695">
    <property type="entry name" value="POZ domain"/>
    <property type="match status" value="1"/>
</dbReference>
<dbReference type="Pfam" id="PF07707">
    <property type="entry name" value="BACK"/>
    <property type="match status" value="1"/>
</dbReference>
<evidence type="ECO:0000313" key="6">
    <source>
        <dbReference type="Proteomes" id="UP000290189"/>
    </source>
</evidence>
<protein>
    <recommendedName>
        <fullName evidence="2">BTB domain-containing protein</fullName>
    </recommendedName>
</protein>
<feature type="region of interest" description="Disordered" evidence="1">
    <location>
        <begin position="128"/>
        <end position="158"/>
    </location>
</feature>
<dbReference type="InterPro" id="IPR051481">
    <property type="entry name" value="BTB-POZ/Galectin-3-binding"/>
</dbReference>
<gene>
    <name evidence="3" type="ORF">PBRA_007164</name>
    <name evidence="4" type="ORF">PLBR_LOCUS5820</name>
</gene>
<dbReference type="OrthoDB" id="6359816at2759"/>
<reference evidence="4 6" key="2">
    <citation type="submission" date="2018-03" db="EMBL/GenBank/DDBJ databases">
        <authorList>
            <person name="Fogelqvist J."/>
        </authorList>
    </citation>
    <scope>NUCLEOTIDE SEQUENCE [LARGE SCALE GENOMIC DNA]</scope>
</reference>
<dbReference type="EMBL" id="OVEO01000010">
    <property type="protein sequence ID" value="SPQ98605.1"/>
    <property type="molecule type" value="Genomic_DNA"/>
</dbReference>
<feature type="domain" description="BTB" evidence="2">
    <location>
        <begin position="31"/>
        <end position="93"/>
    </location>
</feature>
<reference evidence="3 5" key="1">
    <citation type="submission" date="2015-02" db="EMBL/GenBank/DDBJ databases">
        <authorList>
            <person name="Chooi Y.-H."/>
        </authorList>
    </citation>
    <scope>NUCLEOTIDE SEQUENCE [LARGE SCALE GENOMIC DNA]</scope>
    <source>
        <strain evidence="3">E3</strain>
    </source>
</reference>
<dbReference type="InterPro" id="IPR011333">
    <property type="entry name" value="SKP1/BTB/POZ_sf"/>
</dbReference>
<dbReference type="STRING" id="37360.A0A0G4IUU5"/>
<accession>A0A0G4IUU5</accession>
<dbReference type="Proteomes" id="UP000039324">
    <property type="component" value="Unassembled WGS sequence"/>
</dbReference>
<dbReference type="InterPro" id="IPR011705">
    <property type="entry name" value="BACK"/>
</dbReference>
<dbReference type="AlphaFoldDB" id="A0A0G4IUU5"/>
<name>A0A0G4IUU5_PLABS</name>
<dbReference type="CDD" id="cd14733">
    <property type="entry name" value="BACK"/>
    <property type="match status" value="1"/>
</dbReference>
<dbReference type="EMBL" id="CDSF01000089">
    <property type="protein sequence ID" value="CEO99050.1"/>
    <property type="molecule type" value="Genomic_DNA"/>
</dbReference>
<evidence type="ECO:0000313" key="4">
    <source>
        <dbReference type="EMBL" id="SPQ98605.1"/>
    </source>
</evidence>
<geneLocation type="mitochondrion" evidence="4"/>
<proteinExistence type="predicted"/>
<keyword evidence="4" id="KW-0496">Mitochondrion</keyword>
<evidence type="ECO:0000259" key="2">
    <source>
        <dbReference type="PROSITE" id="PS50097"/>
    </source>
</evidence>
<dbReference type="PROSITE" id="PS50097">
    <property type="entry name" value="BTB"/>
    <property type="match status" value="1"/>
</dbReference>
<dbReference type="SMART" id="SM00225">
    <property type="entry name" value="BTB"/>
    <property type="match status" value="1"/>
</dbReference>
<evidence type="ECO:0000313" key="5">
    <source>
        <dbReference type="Proteomes" id="UP000039324"/>
    </source>
</evidence>
<dbReference type="Pfam" id="PF00651">
    <property type="entry name" value="BTB"/>
    <property type="match status" value="1"/>
</dbReference>
<evidence type="ECO:0000256" key="1">
    <source>
        <dbReference type="SAM" id="MobiDB-lite"/>
    </source>
</evidence>
<dbReference type="Gene3D" id="3.30.710.10">
    <property type="entry name" value="Potassium Channel Kv1.1, Chain A"/>
    <property type="match status" value="1"/>
</dbReference>
<evidence type="ECO:0000313" key="3">
    <source>
        <dbReference type="EMBL" id="CEO99050.1"/>
    </source>
</evidence>
<dbReference type="InterPro" id="IPR000210">
    <property type="entry name" value="BTB/POZ_dom"/>
</dbReference>
<sequence length="391" mass="43998">MATPTSTATSCHFHSDLALDLGRFINNPHLHDVVVLCNDTSFFAHKDVLRARCAVLHDLFRSNDDAVLEIDTDPTVVAHLLKFVYTARFPEVDSIAHVTELLRLARHLQLHDLVVNLGLRFHDQVIAPSSDEDDEGDERCERSSPERRRRPAAEGPAVFHRPRHHSLTKFLDASRFDGKVTVVVGPYRFRRQCAILLASRSTWFADRIDAPDAVVDASAFPIEQMARVLRFLRMEGPEDTFANVDAALEAHRWATVLGAHSLLSWIEHVIVTRFISANTVCTIWSTVECSEYLAERCQAFIQDHFIECASSPGFLTLRADQVKGTLNAGMINADAGDMLLALRRWADSNATRQSDSDRILLDLLPPNTIFNHHLRMQLLGVTADRHPIMQC</sequence>
<dbReference type="PANTHER" id="PTHR24410:SF23">
    <property type="entry name" value="BTB DOMAIN-CONTAINING PROTEIN-RELATED"/>
    <property type="match status" value="1"/>
</dbReference>
<organism evidence="3 5">
    <name type="scientific">Plasmodiophora brassicae</name>
    <name type="common">Clubroot disease agent</name>
    <dbReference type="NCBI Taxonomy" id="37360"/>
    <lineage>
        <taxon>Eukaryota</taxon>
        <taxon>Sar</taxon>
        <taxon>Rhizaria</taxon>
        <taxon>Endomyxa</taxon>
        <taxon>Phytomyxea</taxon>
        <taxon>Plasmodiophorida</taxon>
        <taxon>Plasmodiophoridae</taxon>
        <taxon>Plasmodiophora</taxon>
    </lineage>
</organism>
<keyword evidence="5" id="KW-1185">Reference proteome</keyword>
<dbReference type="CDD" id="cd18186">
    <property type="entry name" value="BTB_POZ_ZBTB_KLHL-like"/>
    <property type="match status" value="1"/>
</dbReference>
<dbReference type="Gene3D" id="1.25.40.420">
    <property type="match status" value="1"/>
</dbReference>